<dbReference type="GO" id="GO:0042799">
    <property type="term" value="F:histone H4K20 methyltransferase activity"/>
    <property type="evidence" value="ECO:0007669"/>
    <property type="project" value="TreeGrafter"/>
</dbReference>
<feature type="compositionally biased region" description="Basic and acidic residues" evidence="9">
    <location>
        <begin position="49"/>
        <end position="65"/>
    </location>
</feature>
<keyword evidence="7" id="KW-0156">Chromatin regulator</keyword>
<dbReference type="Gene3D" id="1.10.10.1700">
    <property type="entry name" value="Histone-lysine N-methyltransferase"/>
    <property type="match status" value="1"/>
</dbReference>
<feature type="region of interest" description="Disordered" evidence="9">
    <location>
        <begin position="905"/>
        <end position="926"/>
    </location>
</feature>
<dbReference type="PROSITE" id="PS50280">
    <property type="entry name" value="SET"/>
    <property type="match status" value="1"/>
</dbReference>
<evidence type="ECO:0000256" key="8">
    <source>
        <dbReference type="ARBA" id="ARBA00023242"/>
    </source>
</evidence>
<feature type="compositionally biased region" description="Basic and acidic residues" evidence="9">
    <location>
        <begin position="81"/>
        <end position="92"/>
    </location>
</feature>
<feature type="compositionally biased region" description="Basic and acidic residues" evidence="9">
    <location>
        <begin position="181"/>
        <end position="199"/>
    </location>
</feature>
<feature type="compositionally biased region" description="Basic residues" evidence="9">
    <location>
        <begin position="18"/>
        <end position="29"/>
    </location>
</feature>
<evidence type="ECO:0000256" key="4">
    <source>
        <dbReference type="ARBA" id="ARBA00022603"/>
    </source>
</evidence>
<dbReference type="InterPro" id="IPR046341">
    <property type="entry name" value="SET_dom_sf"/>
</dbReference>
<dbReference type="Pfam" id="PF00856">
    <property type="entry name" value="SET"/>
    <property type="match status" value="1"/>
</dbReference>
<dbReference type="SMART" id="SM00317">
    <property type="entry name" value="SET"/>
    <property type="match status" value="1"/>
</dbReference>
<evidence type="ECO:0000256" key="9">
    <source>
        <dbReference type="SAM" id="MobiDB-lite"/>
    </source>
</evidence>
<feature type="region of interest" description="Disordered" evidence="9">
    <location>
        <begin position="420"/>
        <end position="451"/>
    </location>
</feature>
<keyword evidence="5" id="KW-0808">Transferase</keyword>
<feature type="compositionally biased region" description="Acidic residues" evidence="9">
    <location>
        <begin position="439"/>
        <end position="448"/>
    </location>
</feature>
<feature type="region of interest" description="Disordered" evidence="9">
    <location>
        <begin position="1"/>
        <end position="29"/>
    </location>
</feature>
<evidence type="ECO:0000313" key="11">
    <source>
        <dbReference type="EMBL" id="KAJ3261807.1"/>
    </source>
</evidence>
<evidence type="ECO:0000256" key="6">
    <source>
        <dbReference type="ARBA" id="ARBA00022691"/>
    </source>
</evidence>
<evidence type="ECO:0000256" key="3">
    <source>
        <dbReference type="ARBA" id="ARBA00022454"/>
    </source>
</evidence>
<dbReference type="PANTHER" id="PTHR12977">
    <property type="entry name" value="SUPPRESSOR OF VARIEGATION 4-20-RELATED"/>
    <property type="match status" value="1"/>
</dbReference>
<sequence length="994" mass="115241">MGQRPPKSKDEISSNRPLNRRKSMPVTKKERKVVKKFWTIELVKEKASIWDDFEAEGKRNSKYREISSPIANRPKKNKNPGKNDRKGRDINGSRDQTANESANKAKAKGFYFESDSSDQEIGSNQDIQKNRNGSNTKRNSKSAQIADITTPPPKTIYTPQRTSKSVRFNSEEKNQVGLDTPTKKKQVDSVHKDKKKEIPEPQNTRVGDEKENENLNSVEKKRKKKAKYNRKRAKSDVLPRKAVLSEDEIEETVMEGTVELFPEGENYGGVWGKNWAYATDAGKTSIWEDFTVPEILNVEGRITRRKLKGSDEEVNYSENKPKKLSISYAQRYRFKMEKERREREKKKALSRRHSFTALTDLMMDNYNVNDFKEEKYTLSLPSPEEDFDLPSYIKMKKKADPEISNIDLYDEISGKITVPPAPKLKRSRSVEELKSLHDSDDDLPEDSQDSVIQRKEAKEYVSKISDLNFKITQTAIENEDLMQLAKKAITKLDKTVNFVKCRIDDADFDYTIDPKSTKLYSILTEYDDILTDLLLDSFFLNFQTHKMSPDFETKYAIYANPDFDDEERMFLARKLASLIRDINNGVKTVDDVAQMITDCFFDTGALLDPNDILVKATNVLKGCMRPNIPRSLEDFFEHCKKYLCMYHHRAGYEIDQTFRYETNKTEARVLATRVWEAGDEIKFISGILADLTPEEEERLNNRDFSVMFSSKRGCMCLFTGPARFVNHDCDPNCNFIPVYNGRDISFKVKKKIEIGEELTAYYGDDYFGENNRECMCMTCEKLQRGHFAPVEAQIIRILGDEDYQRPRDLRKNKYRVGSNYYEGYSGFMEKNEKVEKKKHVDVCASCKVELNNENRVLEKLDTSVMSCTHCNRCYRHELIFDIEWPKRKFVPKKIRTRTEKIIDSESPELKRDSSISPKKKRKSEWNGAEEVLGKLPPLNVSKPTLVWVDPDDPSVPLWWPAIIIPNSQRDETMPEEPENEDEITIVYLTTPLEL</sequence>
<dbReference type="CDD" id="cd10524">
    <property type="entry name" value="SET_Suv4-20-like"/>
    <property type="match status" value="1"/>
</dbReference>
<comment type="caution">
    <text evidence="11">The sequence shown here is derived from an EMBL/GenBank/DDBJ whole genome shotgun (WGS) entry which is preliminary data.</text>
</comment>
<accession>A0AAD5UN45</accession>
<dbReference type="GO" id="GO:0005634">
    <property type="term" value="C:nucleus"/>
    <property type="evidence" value="ECO:0007669"/>
    <property type="project" value="UniProtKB-SubCell"/>
</dbReference>
<dbReference type="InterPro" id="IPR001214">
    <property type="entry name" value="SET_dom"/>
</dbReference>
<dbReference type="InterPro" id="IPR041938">
    <property type="entry name" value="Hist-Lys_N-MTase_N"/>
</dbReference>
<gene>
    <name evidence="11" type="ORF">HK103_004758</name>
</gene>
<keyword evidence="8" id="KW-0539">Nucleus</keyword>
<feature type="compositionally biased region" description="Polar residues" evidence="9">
    <location>
        <begin position="119"/>
        <end position="143"/>
    </location>
</feature>
<keyword evidence="3" id="KW-0158">Chromosome</keyword>
<keyword evidence="12" id="KW-1185">Reference proteome</keyword>
<dbReference type="Gene3D" id="2.170.270.10">
    <property type="entry name" value="SET domain"/>
    <property type="match status" value="1"/>
</dbReference>
<organism evidence="11 12">
    <name type="scientific">Boothiomyces macroporosus</name>
    <dbReference type="NCBI Taxonomy" id="261099"/>
    <lineage>
        <taxon>Eukaryota</taxon>
        <taxon>Fungi</taxon>
        <taxon>Fungi incertae sedis</taxon>
        <taxon>Chytridiomycota</taxon>
        <taxon>Chytridiomycota incertae sedis</taxon>
        <taxon>Chytridiomycetes</taxon>
        <taxon>Rhizophydiales</taxon>
        <taxon>Terramycetaceae</taxon>
        <taxon>Boothiomyces</taxon>
    </lineage>
</organism>
<dbReference type="SUPFAM" id="SSF82199">
    <property type="entry name" value="SET domain"/>
    <property type="match status" value="1"/>
</dbReference>
<comment type="subcellular location">
    <subcellularLocation>
        <location evidence="2">Chromosome</location>
    </subcellularLocation>
    <subcellularLocation>
        <location evidence="1">Nucleus</location>
    </subcellularLocation>
</comment>
<feature type="compositionally biased region" description="Basic and acidic residues" evidence="9">
    <location>
        <begin position="428"/>
        <end position="438"/>
    </location>
</feature>
<name>A0AAD5UN45_9FUNG</name>
<feature type="domain" description="SET" evidence="10">
    <location>
        <begin position="650"/>
        <end position="763"/>
    </location>
</feature>
<evidence type="ECO:0000256" key="1">
    <source>
        <dbReference type="ARBA" id="ARBA00004123"/>
    </source>
</evidence>
<proteinExistence type="predicted"/>
<reference evidence="11" key="1">
    <citation type="submission" date="2020-05" db="EMBL/GenBank/DDBJ databases">
        <title>Phylogenomic resolution of chytrid fungi.</title>
        <authorList>
            <person name="Stajich J.E."/>
            <person name="Amses K."/>
            <person name="Simmons R."/>
            <person name="Seto K."/>
            <person name="Myers J."/>
            <person name="Bonds A."/>
            <person name="Quandt C.A."/>
            <person name="Barry K."/>
            <person name="Liu P."/>
            <person name="Grigoriev I."/>
            <person name="Longcore J.E."/>
            <person name="James T.Y."/>
        </authorList>
    </citation>
    <scope>NUCLEOTIDE SEQUENCE</scope>
    <source>
        <strain evidence="11">PLAUS21</strain>
    </source>
</reference>
<dbReference type="EMBL" id="JADGKB010000004">
    <property type="protein sequence ID" value="KAJ3261807.1"/>
    <property type="molecule type" value="Genomic_DNA"/>
</dbReference>
<dbReference type="PANTHER" id="PTHR12977:SF4">
    <property type="entry name" value="HISTONE-LYSINE N-METHYLTRANSFERASE KMT5B"/>
    <property type="match status" value="1"/>
</dbReference>
<protein>
    <recommendedName>
        <fullName evidence="10">SET domain-containing protein</fullName>
    </recommendedName>
</protein>
<evidence type="ECO:0000313" key="12">
    <source>
        <dbReference type="Proteomes" id="UP001210925"/>
    </source>
</evidence>
<dbReference type="GO" id="GO:0005694">
    <property type="term" value="C:chromosome"/>
    <property type="evidence" value="ECO:0007669"/>
    <property type="project" value="UniProtKB-SubCell"/>
</dbReference>
<evidence type="ECO:0000259" key="10">
    <source>
        <dbReference type="PROSITE" id="PS50280"/>
    </source>
</evidence>
<keyword evidence="6" id="KW-0949">S-adenosyl-L-methionine</keyword>
<dbReference type="Proteomes" id="UP001210925">
    <property type="component" value="Unassembled WGS sequence"/>
</dbReference>
<dbReference type="InterPro" id="IPR039977">
    <property type="entry name" value="Suv4-20/Set9"/>
</dbReference>
<feature type="region of interest" description="Disordered" evidence="9">
    <location>
        <begin position="49"/>
        <end position="237"/>
    </location>
</feature>
<evidence type="ECO:0000256" key="2">
    <source>
        <dbReference type="ARBA" id="ARBA00004286"/>
    </source>
</evidence>
<evidence type="ECO:0000256" key="7">
    <source>
        <dbReference type="ARBA" id="ARBA00022853"/>
    </source>
</evidence>
<dbReference type="AlphaFoldDB" id="A0AAD5UN45"/>
<feature type="compositionally biased region" description="Polar residues" evidence="9">
    <location>
        <begin position="93"/>
        <end position="102"/>
    </location>
</feature>
<feature type="compositionally biased region" description="Basic residues" evidence="9">
    <location>
        <begin position="220"/>
        <end position="233"/>
    </location>
</feature>
<evidence type="ECO:0000256" key="5">
    <source>
        <dbReference type="ARBA" id="ARBA00022679"/>
    </source>
</evidence>
<keyword evidence="4" id="KW-0489">Methyltransferase</keyword>
<dbReference type="GO" id="GO:0032259">
    <property type="term" value="P:methylation"/>
    <property type="evidence" value="ECO:0007669"/>
    <property type="project" value="UniProtKB-KW"/>
</dbReference>